<protein>
    <submittedName>
        <fullName evidence="2">Uncharacterized protein</fullName>
    </submittedName>
</protein>
<name>A0A484NZ89_9ZZZZ</name>
<feature type="compositionally biased region" description="Basic and acidic residues" evidence="1">
    <location>
        <begin position="7"/>
        <end position="27"/>
    </location>
</feature>
<evidence type="ECO:0000313" key="2">
    <source>
        <dbReference type="EMBL" id="VFR17487.1"/>
    </source>
</evidence>
<gene>
    <name evidence="2" type="ORF">AMP9_3136</name>
    <name evidence="3" type="ORF">RAN3_3215</name>
</gene>
<sequence length="42" mass="4577">MTAGGHVLRERDRRARTAKGGSEKQGARVEWHGMGLEICVVA</sequence>
<evidence type="ECO:0000313" key="3">
    <source>
        <dbReference type="EMBL" id="VFR90772.1"/>
    </source>
</evidence>
<dbReference type="EMBL" id="CAADIO010000024">
    <property type="protein sequence ID" value="VFR90772.1"/>
    <property type="molecule type" value="Genomic_DNA"/>
</dbReference>
<feature type="region of interest" description="Disordered" evidence="1">
    <location>
        <begin position="1"/>
        <end position="27"/>
    </location>
</feature>
<dbReference type="EMBL" id="CAADHY010000010">
    <property type="protein sequence ID" value="VFR17487.1"/>
    <property type="molecule type" value="Genomic_DNA"/>
</dbReference>
<reference evidence="2" key="1">
    <citation type="submission" date="2019-03" db="EMBL/GenBank/DDBJ databases">
        <authorList>
            <person name="Danneels B."/>
        </authorList>
    </citation>
    <scope>NUCLEOTIDE SEQUENCE</scope>
</reference>
<organism evidence="2">
    <name type="scientific">plant metagenome</name>
    <dbReference type="NCBI Taxonomy" id="1297885"/>
    <lineage>
        <taxon>unclassified sequences</taxon>
        <taxon>metagenomes</taxon>
        <taxon>organismal metagenomes</taxon>
    </lineage>
</organism>
<accession>A0A484NZ89</accession>
<dbReference type="AlphaFoldDB" id="A0A484NZ89"/>
<evidence type="ECO:0000256" key="1">
    <source>
        <dbReference type="SAM" id="MobiDB-lite"/>
    </source>
</evidence>
<proteinExistence type="predicted"/>